<dbReference type="EMBL" id="VLJT01000049">
    <property type="protein sequence ID" value="TWH09969.1"/>
    <property type="molecule type" value="Genomic_DNA"/>
</dbReference>
<protein>
    <submittedName>
        <fullName evidence="1">Uncharacterized protein</fullName>
    </submittedName>
</protein>
<dbReference type="Pfam" id="PF20118">
    <property type="entry name" value="DUF6508"/>
    <property type="match status" value="1"/>
</dbReference>
<organism evidence="1 2">
    <name type="scientific">Rhodococcus rhodochrous J45</name>
    <dbReference type="NCBI Taxonomy" id="935266"/>
    <lineage>
        <taxon>Bacteria</taxon>
        <taxon>Bacillati</taxon>
        <taxon>Actinomycetota</taxon>
        <taxon>Actinomycetes</taxon>
        <taxon>Mycobacteriales</taxon>
        <taxon>Nocardiaceae</taxon>
        <taxon>Rhodococcus</taxon>
    </lineage>
</organism>
<name>A0A562DJX1_RHORH</name>
<gene>
    <name evidence="1" type="ORF">L618_004900000040</name>
</gene>
<evidence type="ECO:0000313" key="1">
    <source>
        <dbReference type="EMBL" id="TWH09969.1"/>
    </source>
</evidence>
<accession>A0A562DJX1</accession>
<dbReference type="InterPro" id="IPR045425">
    <property type="entry name" value="DUF6508"/>
</dbReference>
<sequence>MIFDHHTMLIIHGGTVILVHLASSWPAVARGEADAADVTLGNWAGIADDKLDSYADAVLGIYKNEVVTAFDITGWNRLTEGTDVGRIAFTGTPSLRWWHLIGTPNPGTPWKKGMARPVQYLDTRVLTDGDVETEAVDDGRDRRAVVDGYTLTVHADGHATVAVPIGKHVTVVPGPRPERDWQLVDVHDDAVFRAAFDQVAHEDWEQLAVLLQRIEEHDGPLSELTGGTDDSGLKQWPDADDSPVISDLRWLLRRAGLVLHFQSDDWQIDDAATASREDCVRALSRMVRADHWSAGGFAQYFEESDSVGRTVLRRALELKTRVDSRSRNE</sequence>
<proteinExistence type="predicted"/>
<comment type="caution">
    <text evidence="1">The sequence shown here is derived from an EMBL/GenBank/DDBJ whole genome shotgun (WGS) entry which is preliminary data.</text>
</comment>
<dbReference type="Proteomes" id="UP000317573">
    <property type="component" value="Unassembled WGS sequence"/>
</dbReference>
<reference evidence="1 2" key="1">
    <citation type="submission" date="2019-07" db="EMBL/GenBank/DDBJ databases">
        <title>Genome sequencing of lignin-degrading bacterial isolates.</title>
        <authorList>
            <person name="Gladden J."/>
        </authorList>
    </citation>
    <scope>NUCLEOTIDE SEQUENCE [LARGE SCALE GENOMIC DNA]</scope>
    <source>
        <strain evidence="1 2">J45</strain>
    </source>
</reference>
<evidence type="ECO:0000313" key="2">
    <source>
        <dbReference type="Proteomes" id="UP000317573"/>
    </source>
</evidence>
<dbReference type="AlphaFoldDB" id="A0A562DJX1"/>